<name>A0A6J4K516_9CHLR</name>
<reference evidence="1" key="1">
    <citation type="submission" date="2020-02" db="EMBL/GenBank/DDBJ databases">
        <authorList>
            <person name="Meier V. D."/>
        </authorList>
    </citation>
    <scope>NUCLEOTIDE SEQUENCE</scope>
    <source>
        <strain evidence="1">AVDCRST_MAG77</strain>
    </source>
</reference>
<dbReference type="AlphaFoldDB" id="A0A6J4K516"/>
<dbReference type="InterPro" id="IPR036866">
    <property type="entry name" value="RibonucZ/Hydroxyglut_hydro"/>
</dbReference>
<evidence type="ECO:0008006" key="2">
    <source>
        <dbReference type="Google" id="ProtNLM"/>
    </source>
</evidence>
<dbReference type="SUPFAM" id="SSF56281">
    <property type="entry name" value="Metallo-hydrolase/oxidoreductase"/>
    <property type="match status" value="1"/>
</dbReference>
<organism evidence="1">
    <name type="scientific">uncultured Chloroflexota bacterium</name>
    <dbReference type="NCBI Taxonomy" id="166587"/>
    <lineage>
        <taxon>Bacteria</taxon>
        <taxon>Bacillati</taxon>
        <taxon>Chloroflexota</taxon>
        <taxon>environmental samples</taxon>
    </lineage>
</organism>
<accession>A0A6J4K516</accession>
<protein>
    <recommendedName>
        <fullName evidence="2">Metallo-beta-lactamase domain-containing protein</fullName>
    </recommendedName>
</protein>
<proteinExistence type="predicted"/>
<gene>
    <name evidence="1" type="ORF">AVDCRST_MAG77-5585</name>
</gene>
<evidence type="ECO:0000313" key="1">
    <source>
        <dbReference type="EMBL" id="CAA9296219.1"/>
    </source>
</evidence>
<sequence length="230" mass="25116">MATTPGLIHGRFERGFGWIPEPGGLMERSCTALAVDGKVWLIDPERMPDVEREIEALGTPAGIVMTIGWHDRDVDWYSARYGIPVYAAAHLRTVLVRSRVQRVVGTVPGTPFQLLDVSARGVSRFWTESALWWPEEGVLVTGDAIGSASYFVPRSQRAGQRLGVHPFRRPSPPDQLRGVSPRRVFPGHGVSVDEDAAGALTQALDSAPKDTVKGIITSVREVVSRLRGKG</sequence>
<dbReference type="Gene3D" id="3.60.15.10">
    <property type="entry name" value="Ribonuclease Z/Hydroxyacylglutathione hydrolase-like"/>
    <property type="match status" value="1"/>
</dbReference>
<dbReference type="EMBL" id="CADCTC010000272">
    <property type="protein sequence ID" value="CAA9296219.1"/>
    <property type="molecule type" value="Genomic_DNA"/>
</dbReference>